<keyword evidence="4" id="KW-1015">Disulfide bond</keyword>
<dbReference type="GO" id="GO:0005615">
    <property type="term" value="C:extracellular space"/>
    <property type="evidence" value="ECO:0007669"/>
    <property type="project" value="TreeGrafter"/>
</dbReference>
<dbReference type="SMART" id="SM00211">
    <property type="entry name" value="TY"/>
    <property type="match status" value="1"/>
</dbReference>
<dbReference type="AlphaFoldDB" id="A0A8V5G9E0"/>
<dbReference type="CDD" id="cd00191">
    <property type="entry name" value="TY"/>
    <property type="match status" value="1"/>
</dbReference>
<dbReference type="Proteomes" id="UP000694405">
    <property type="component" value="Chromosome 1"/>
</dbReference>
<dbReference type="InterPro" id="IPR000716">
    <property type="entry name" value="Thyroglobulin_1"/>
</dbReference>
<sequence>DGPCEVVKLALGSEGCSEEQRDLFVPTCTKEGRYEEVQCYAGECWCLDTAGKEIPGSSQPYGCRGNSG</sequence>
<evidence type="ECO:0000313" key="7">
    <source>
        <dbReference type="Proteomes" id="UP000694405"/>
    </source>
</evidence>
<dbReference type="PANTHER" id="PTHR12352">
    <property type="entry name" value="SECRETED MODULAR CALCIUM-BINDING PROTEIN"/>
    <property type="match status" value="1"/>
</dbReference>
<dbReference type="Ensembl" id="ENSMUNT00000028987.1">
    <property type="protein sequence ID" value="ENSMUNP00000031199.1"/>
    <property type="gene ID" value="ENSMUNG00000021383.1"/>
</dbReference>
<keyword evidence="7" id="KW-1185">Reference proteome</keyword>
<dbReference type="InterPro" id="IPR051950">
    <property type="entry name" value="Dev_reg/Prot_inhib"/>
</dbReference>
<keyword evidence="2" id="KW-0964">Secreted</keyword>
<comment type="subcellular location">
    <subcellularLocation>
        <location evidence="1">Secreted</location>
    </subcellularLocation>
</comment>
<reference evidence="6" key="3">
    <citation type="submission" date="2025-09" db="UniProtKB">
        <authorList>
            <consortium name="Ensembl"/>
        </authorList>
    </citation>
    <scope>IDENTIFICATION</scope>
</reference>
<dbReference type="Gene3D" id="4.10.800.10">
    <property type="entry name" value="Thyroglobulin type-1"/>
    <property type="match status" value="1"/>
</dbReference>
<dbReference type="Pfam" id="PF00086">
    <property type="entry name" value="Thyroglobulin_1"/>
    <property type="match status" value="1"/>
</dbReference>
<reference evidence="6" key="2">
    <citation type="submission" date="2025-08" db="UniProtKB">
        <authorList>
            <consortium name="Ensembl"/>
        </authorList>
    </citation>
    <scope>IDENTIFICATION</scope>
</reference>
<proteinExistence type="predicted"/>
<evidence type="ECO:0000256" key="5">
    <source>
        <dbReference type="PROSITE-ProRule" id="PRU00500"/>
    </source>
</evidence>
<organism evidence="6 7">
    <name type="scientific">Melopsittacus undulatus</name>
    <name type="common">Budgerigar</name>
    <name type="synonym">Psittacus undulatus</name>
    <dbReference type="NCBI Taxonomy" id="13146"/>
    <lineage>
        <taxon>Eukaryota</taxon>
        <taxon>Metazoa</taxon>
        <taxon>Chordata</taxon>
        <taxon>Craniata</taxon>
        <taxon>Vertebrata</taxon>
        <taxon>Euteleostomi</taxon>
        <taxon>Archelosauria</taxon>
        <taxon>Archosauria</taxon>
        <taxon>Dinosauria</taxon>
        <taxon>Saurischia</taxon>
        <taxon>Theropoda</taxon>
        <taxon>Coelurosauria</taxon>
        <taxon>Aves</taxon>
        <taxon>Neognathae</taxon>
        <taxon>Neoaves</taxon>
        <taxon>Telluraves</taxon>
        <taxon>Australaves</taxon>
        <taxon>Psittaciformes</taxon>
        <taxon>Psittaculidae</taxon>
        <taxon>Melopsittacus</taxon>
    </lineage>
</organism>
<evidence type="ECO:0000256" key="1">
    <source>
        <dbReference type="ARBA" id="ARBA00004613"/>
    </source>
</evidence>
<evidence type="ECO:0000256" key="4">
    <source>
        <dbReference type="ARBA" id="ARBA00023157"/>
    </source>
</evidence>
<name>A0A8V5G9E0_MELUD</name>
<dbReference type="PROSITE" id="PS51162">
    <property type="entry name" value="THYROGLOBULIN_1_2"/>
    <property type="match status" value="1"/>
</dbReference>
<evidence type="ECO:0000256" key="3">
    <source>
        <dbReference type="ARBA" id="ARBA00022737"/>
    </source>
</evidence>
<keyword evidence="3" id="KW-0677">Repeat</keyword>
<reference evidence="6" key="1">
    <citation type="submission" date="2020-03" db="EMBL/GenBank/DDBJ databases">
        <title>Melopsittacus undulatus (budgerigar) genome, bMelUnd1, maternal haplotype with Z.</title>
        <authorList>
            <person name="Gedman G."/>
            <person name="Mountcastle J."/>
            <person name="Haase B."/>
            <person name="Formenti G."/>
            <person name="Wright T."/>
            <person name="Apodaca J."/>
            <person name="Pelan S."/>
            <person name="Chow W."/>
            <person name="Rhie A."/>
            <person name="Howe K."/>
            <person name="Fedrigo O."/>
            <person name="Jarvis E.D."/>
        </authorList>
    </citation>
    <scope>NUCLEOTIDE SEQUENCE [LARGE SCALE GENOMIC DNA]</scope>
</reference>
<dbReference type="InterPro" id="IPR036857">
    <property type="entry name" value="Thyroglobulin_1_sf"/>
</dbReference>
<dbReference type="SUPFAM" id="SSF57610">
    <property type="entry name" value="Thyroglobulin type-1 domain"/>
    <property type="match status" value="1"/>
</dbReference>
<dbReference type="PANTHER" id="PTHR12352:SF3">
    <property type="entry name" value="NIDOGEN-2"/>
    <property type="match status" value="1"/>
</dbReference>
<evidence type="ECO:0000256" key="2">
    <source>
        <dbReference type="ARBA" id="ARBA00022525"/>
    </source>
</evidence>
<evidence type="ECO:0000313" key="6">
    <source>
        <dbReference type="Ensembl" id="ENSMUNP00000031199.1"/>
    </source>
</evidence>
<comment type="caution">
    <text evidence="5">Lacks conserved residue(s) required for the propagation of feature annotation.</text>
</comment>
<protein>
    <submittedName>
        <fullName evidence="6">Uncharacterized protein</fullName>
    </submittedName>
</protein>
<accession>A0A8V5G9E0</accession>